<evidence type="ECO:0000256" key="1">
    <source>
        <dbReference type="ARBA" id="ARBA00006151"/>
    </source>
</evidence>
<dbReference type="GO" id="GO:0003729">
    <property type="term" value="F:mRNA binding"/>
    <property type="evidence" value="ECO:0007669"/>
    <property type="project" value="InterPro"/>
</dbReference>
<feature type="domain" description="Histone RNA hairpin-binding protein RNA-binding" evidence="3">
    <location>
        <begin position="24"/>
        <end position="93"/>
    </location>
</feature>
<protein>
    <recommendedName>
        <fullName evidence="3">Histone RNA hairpin-binding protein RNA-binding domain-containing protein</fullName>
    </recommendedName>
</protein>
<dbReference type="Gene3D" id="1.10.8.1120">
    <property type="entry name" value="Histone RNA hairpin-binding protein RNA-binding domain"/>
    <property type="match status" value="1"/>
</dbReference>
<gene>
    <name evidence="4" type="ORF">BgAZ_301950</name>
</gene>
<dbReference type="GO" id="GO:0006398">
    <property type="term" value="P:mRNA 3'-end processing by stem-loop binding and cleavage"/>
    <property type="evidence" value="ECO:0007669"/>
    <property type="project" value="TreeGrafter"/>
</dbReference>
<keyword evidence="2" id="KW-0694">RNA-binding</keyword>
<dbReference type="GO" id="GO:0051028">
    <property type="term" value="P:mRNA transport"/>
    <property type="evidence" value="ECO:0007669"/>
    <property type="project" value="TreeGrafter"/>
</dbReference>
<evidence type="ECO:0000259" key="3">
    <source>
        <dbReference type="Pfam" id="PF15247"/>
    </source>
</evidence>
<dbReference type="Proteomes" id="UP001230268">
    <property type="component" value="Unassembled WGS sequence"/>
</dbReference>
<dbReference type="InterPro" id="IPR026502">
    <property type="entry name" value="SLBP1/SLBP2"/>
</dbReference>
<dbReference type="PANTHER" id="PTHR17408:SF0">
    <property type="entry name" value="HISTONE RNA HAIRPIN-BINDING PROTEIN"/>
    <property type="match status" value="1"/>
</dbReference>
<evidence type="ECO:0000256" key="2">
    <source>
        <dbReference type="ARBA" id="ARBA00022884"/>
    </source>
</evidence>
<evidence type="ECO:0000313" key="5">
    <source>
        <dbReference type="Proteomes" id="UP001230268"/>
    </source>
</evidence>
<dbReference type="PANTHER" id="PTHR17408">
    <property type="entry name" value="HISTONE RNA HAIRPIN-BINDING PROTEIN"/>
    <property type="match status" value="1"/>
</dbReference>
<dbReference type="GO" id="GO:0071204">
    <property type="term" value="C:histone pre-mRNA 3'end processing complex"/>
    <property type="evidence" value="ECO:0007669"/>
    <property type="project" value="TreeGrafter"/>
</dbReference>
<dbReference type="GO" id="GO:0071207">
    <property type="term" value="F:histone pre-mRNA stem-loop binding"/>
    <property type="evidence" value="ECO:0007669"/>
    <property type="project" value="TreeGrafter"/>
</dbReference>
<reference evidence="4" key="1">
    <citation type="submission" date="2023-08" db="EMBL/GenBank/DDBJ databases">
        <title>Draft sequence of the Babesia gibsoni genome.</title>
        <authorList>
            <person name="Yamagishi J.Y."/>
            <person name="Xuan X.X."/>
        </authorList>
    </citation>
    <scope>NUCLEOTIDE SEQUENCE</scope>
    <source>
        <strain evidence="4">Azabu</strain>
    </source>
</reference>
<keyword evidence="5" id="KW-1185">Reference proteome</keyword>
<dbReference type="EMBL" id="JAVEPI010000003">
    <property type="protein sequence ID" value="KAK1442677.1"/>
    <property type="molecule type" value="Genomic_DNA"/>
</dbReference>
<dbReference type="GO" id="GO:0005737">
    <property type="term" value="C:cytoplasm"/>
    <property type="evidence" value="ECO:0007669"/>
    <property type="project" value="TreeGrafter"/>
</dbReference>
<accession>A0AAD8LQS9</accession>
<sequence length="207" mass="24223">MNRNNSFRSDSGVFREEADSSQISRAANRLKNINLTKANESYERYLRAVPRECRLPSLSDSWHPVTPDHRSKATISQWNKEISAWRKRVYLWNSVTDSQCDLLADAVRNGDIKGFLRICKKTEEPATRQYSHRTLLDPKSNAVAIEPVLYKPRWFNGEITHSGFHTIDEKEFVDDAAEIYRNSNDNFRKFYEEYVQSYTGDNVEFEE</sequence>
<organism evidence="4 5">
    <name type="scientific">Babesia gibsoni</name>
    <dbReference type="NCBI Taxonomy" id="33632"/>
    <lineage>
        <taxon>Eukaryota</taxon>
        <taxon>Sar</taxon>
        <taxon>Alveolata</taxon>
        <taxon>Apicomplexa</taxon>
        <taxon>Aconoidasida</taxon>
        <taxon>Piroplasmida</taxon>
        <taxon>Babesiidae</taxon>
        <taxon>Babesia</taxon>
    </lineage>
</organism>
<evidence type="ECO:0000313" key="4">
    <source>
        <dbReference type="EMBL" id="KAK1442677.1"/>
    </source>
</evidence>
<name>A0AAD8LQS9_BABGI</name>
<dbReference type="InterPro" id="IPR038294">
    <property type="entry name" value="SLBP_RNA_bind_sf"/>
</dbReference>
<proteinExistence type="inferred from homology"/>
<dbReference type="AlphaFoldDB" id="A0AAD8LQS9"/>
<comment type="caution">
    <text evidence="4">The sequence shown here is derived from an EMBL/GenBank/DDBJ whole genome shotgun (WGS) entry which is preliminary data.</text>
</comment>
<dbReference type="InterPro" id="IPR029344">
    <property type="entry name" value="SLBP_RNA_bind"/>
</dbReference>
<dbReference type="Pfam" id="PF15247">
    <property type="entry name" value="SLBP_RNA_bind"/>
    <property type="match status" value="1"/>
</dbReference>
<comment type="similarity">
    <text evidence="1">Belongs to the SLBP family.</text>
</comment>